<evidence type="ECO:0000256" key="2">
    <source>
        <dbReference type="ARBA" id="ARBA00013253"/>
    </source>
</evidence>
<dbReference type="Pfam" id="PF01288">
    <property type="entry name" value="HPPK"/>
    <property type="match status" value="1"/>
</dbReference>
<keyword evidence="10" id="KW-1185">Reference proteome</keyword>
<keyword evidence="6" id="KW-0067">ATP-binding</keyword>
<accession>A0ABW4XPZ1</accession>
<evidence type="ECO:0000256" key="6">
    <source>
        <dbReference type="ARBA" id="ARBA00022840"/>
    </source>
</evidence>
<evidence type="ECO:0000259" key="8">
    <source>
        <dbReference type="Pfam" id="PF01288"/>
    </source>
</evidence>
<dbReference type="Gene3D" id="3.30.70.560">
    <property type="entry name" value="7,8-Dihydro-6-hydroxymethylpterin-pyrophosphokinase HPPK"/>
    <property type="match status" value="1"/>
</dbReference>
<evidence type="ECO:0000313" key="10">
    <source>
        <dbReference type="Proteomes" id="UP001597380"/>
    </source>
</evidence>
<feature type="domain" description="7,8-dihydro-6-hydroxymethylpterin-pyrophosphokinase" evidence="8">
    <location>
        <begin position="6"/>
        <end position="129"/>
    </location>
</feature>
<dbReference type="EC" id="2.7.6.3" evidence="2"/>
<dbReference type="InterPro" id="IPR035907">
    <property type="entry name" value="Hppk_sf"/>
</dbReference>
<keyword evidence="4" id="KW-0547">Nucleotide-binding</keyword>
<gene>
    <name evidence="9" type="primary">folK</name>
    <name evidence="9" type="ORF">ACFSJ3_13035</name>
</gene>
<evidence type="ECO:0000256" key="5">
    <source>
        <dbReference type="ARBA" id="ARBA00022777"/>
    </source>
</evidence>
<keyword evidence="7" id="KW-0289">Folate biosynthesis</keyword>
<evidence type="ECO:0000256" key="3">
    <source>
        <dbReference type="ARBA" id="ARBA00022679"/>
    </source>
</evidence>
<comment type="caution">
    <text evidence="9">The sequence shown here is derived from an EMBL/GenBank/DDBJ whole genome shotgun (WGS) entry which is preliminary data.</text>
</comment>
<keyword evidence="5" id="KW-0418">Kinase</keyword>
<dbReference type="InterPro" id="IPR000550">
    <property type="entry name" value="Hppk"/>
</dbReference>
<reference evidence="10" key="1">
    <citation type="journal article" date="2019" name="Int. J. Syst. Evol. Microbiol.">
        <title>The Global Catalogue of Microorganisms (GCM) 10K type strain sequencing project: providing services to taxonomists for standard genome sequencing and annotation.</title>
        <authorList>
            <consortium name="The Broad Institute Genomics Platform"/>
            <consortium name="The Broad Institute Genome Sequencing Center for Infectious Disease"/>
            <person name="Wu L."/>
            <person name="Ma J."/>
        </authorList>
    </citation>
    <scope>NUCLEOTIDE SEQUENCE [LARGE SCALE GENOMIC DNA]</scope>
    <source>
        <strain evidence="10">CGMCC 1.10992</strain>
    </source>
</reference>
<dbReference type="RefSeq" id="WP_345339784.1">
    <property type="nucleotide sequence ID" value="NZ_BAABLI010000011.1"/>
</dbReference>
<keyword evidence="3 9" id="KW-0808">Transferase</keyword>
<name>A0ABW4XPZ1_9GAMM</name>
<proteinExistence type="predicted"/>
<comment type="pathway">
    <text evidence="1">Cofactor biosynthesis; tetrahydrofolate biosynthesis; 2-amino-4-hydroxy-6-hydroxymethyl-7,8-dihydropteridine diphosphate from 7,8-dihydroneopterin triphosphate: step 4/4.</text>
</comment>
<dbReference type="Proteomes" id="UP001597380">
    <property type="component" value="Unassembled WGS sequence"/>
</dbReference>
<dbReference type="GO" id="GO:0003848">
    <property type="term" value="F:2-amino-4-hydroxy-6-hydroxymethyldihydropteridine diphosphokinase activity"/>
    <property type="evidence" value="ECO:0007669"/>
    <property type="project" value="UniProtKB-EC"/>
</dbReference>
<protein>
    <recommendedName>
        <fullName evidence="2">2-amino-4-hydroxy-6-hydroxymethyldihydropteridine diphosphokinase</fullName>
        <ecNumber evidence="2">2.7.6.3</ecNumber>
    </recommendedName>
</protein>
<evidence type="ECO:0000256" key="1">
    <source>
        <dbReference type="ARBA" id="ARBA00005051"/>
    </source>
</evidence>
<organism evidence="9 10">
    <name type="scientific">Corallincola platygyrae</name>
    <dbReference type="NCBI Taxonomy" id="1193278"/>
    <lineage>
        <taxon>Bacteria</taxon>
        <taxon>Pseudomonadati</taxon>
        <taxon>Pseudomonadota</taxon>
        <taxon>Gammaproteobacteria</taxon>
        <taxon>Alteromonadales</taxon>
        <taxon>Psychromonadaceae</taxon>
        <taxon>Corallincola</taxon>
    </lineage>
</organism>
<evidence type="ECO:0000256" key="7">
    <source>
        <dbReference type="ARBA" id="ARBA00022909"/>
    </source>
</evidence>
<evidence type="ECO:0000313" key="9">
    <source>
        <dbReference type="EMBL" id="MFD2096914.1"/>
    </source>
</evidence>
<sequence>MAEVLVGIGSNIEPEKNVIKAVSALREQFGVVALSPVFESEAVGFKGANFFNMVASFHFDGELAELAERIRGLELSLGRSPDARKFSSRCVDIDILLFDDLVVDTPVQLPRAEILFNAFVLWPLAELAPEKKHPINGNTYRELWRAFEHQQKLWQVEVDFGHEK</sequence>
<dbReference type="PANTHER" id="PTHR43071">
    <property type="entry name" value="2-AMINO-4-HYDROXY-6-HYDROXYMETHYLDIHYDROPTERIDINE PYROPHOSPHOKINASE"/>
    <property type="match status" value="1"/>
</dbReference>
<dbReference type="SUPFAM" id="SSF55083">
    <property type="entry name" value="6-hydroxymethyl-7,8-dihydropterin pyrophosphokinase, HPPK"/>
    <property type="match status" value="1"/>
</dbReference>
<dbReference type="EMBL" id="JBHUHT010000014">
    <property type="protein sequence ID" value="MFD2096914.1"/>
    <property type="molecule type" value="Genomic_DNA"/>
</dbReference>
<evidence type="ECO:0000256" key="4">
    <source>
        <dbReference type="ARBA" id="ARBA00022741"/>
    </source>
</evidence>
<dbReference type="NCBIfam" id="TIGR01498">
    <property type="entry name" value="folK"/>
    <property type="match status" value="1"/>
</dbReference>
<dbReference type="PANTHER" id="PTHR43071:SF2">
    <property type="entry name" value="2-AMINO-4-HYDROXY-6-HYDROXYMETHYLDIHYDROPTERIDINE PYROPHOSPHOKINASE"/>
    <property type="match status" value="1"/>
</dbReference>